<name>A0A5E4QB37_9NEOP</name>
<accession>A0A5E4QB37</accession>
<gene>
    <name evidence="2" type="ORF">LSINAPIS_LOCUS6246</name>
</gene>
<evidence type="ECO:0000256" key="1">
    <source>
        <dbReference type="SAM" id="MobiDB-lite"/>
    </source>
</evidence>
<dbReference type="Proteomes" id="UP000324832">
    <property type="component" value="Unassembled WGS sequence"/>
</dbReference>
<sequence length="81" mass="9523">MKEARESGKYATIRNGKLIIRDKMESEKGRESHLPHYLLAQTTLAKLQENQNYTNLLKYQKPTQQKDQYKVNSNTKETSKH</sequence>
<keyword evidence="3" id="KW-1185">Reference proteome</keyword>
<evidence type="ECO:0000313" key="3">
    <source>
        <dbReference type="Proteomes" id="UP000324832"/>
    </source>
</evidence>
<feature type="region of interest" description="Disordered" evidence="1">
    <location>
        <begin position="58"/>
        <end position="81"/>
    </location>
</feature>
<reference evidence="2 3" key="1">
    <citation type="submission" date="2017-07" db="EMBL/GenBank/DDBJ databases">
        <authorList>
            <person name="Talla V."/>
            <person name="Backstrom N."/>
        </authorList>
    </citation>
    <scope>NUCLEOTIDE SEQUENCE [LARGE SCALE GENOMIC DNA]</scope>
</reference>
<dbReference type="AlphaFoldDB" id="A0A5E4QB37"/>
<dbReference type="EMBL" id="FZQP02001915">
    <property type="protein sequence ID" value="VVC94250.1"/>
    <property type="molecule type" value="Genomic_DNA"/>
</dbReference>
<protein>
    <submittedName>
        <fullName evidence="2">Uncharacterized protein</fullName>
    </submittedName>
</protein>
<evidence type="ECO:0000313" key="2">
    <source>
        <dbReference type="EMBL" id="VVC94250.1"/>
    </source>
</evidence>
<proteinExistence type="predicted"/>
<organism evidence="2 3">
    <name type="scientific">Leptidea sinapis</name>
    <dbReference type="NCBI Taxonomy" id="189913"/>
    <lineage>
        <taxon>Eukaryota</taxon>
        <taxon>Metazoa</taxon>
        <taxon>Ecdysozoa</taxon>
        <taxon>Arthropoda</taxon>
        <taxon>Hexapoda</taxon>
        <taxon>Insecta</taxon>
        <taxon>Pterygota</taxon>
        <taxon>Neoptera</taxon>
        <taxon>Endopterygota</taxon>
        <taxon>Lepidoptera</taxon>
        <taxon>Glossata</taxon>
        <taxon>Ditrysia</taxon>
        <taxon>Papilionoidea</taxon>
        <taxon>Pieridae</taxon>
        <taxon>Dismorphiinae</taxon>
        <taxon>Leptidea</taxon>
    </lineage>
</organism>